<dbReference type="RefSeq" id="WP_188926198.1">
    <property type="nucleotide sequence ID" value="NZ_BMQI01000041.1"/>
</dbReference>
<keyword evidence="1" id="KW-0175">Coiled coil</keyword>
<dbReference type="EMBL" id="JAKILJ010000044">
    <property type="protein sequence ID" value="MCL1106918.1"/>
    <property type="molecule type" value="Genomic_DNA"/>
</dbReference>
<comment type="caution">
    <text evidence="3">The sequence shown here is derived from an EMBL/GenBank/DDBJ whole genome shotgun (WGS) entry which is preliminary data.</text>
</comment>
<organism evidence="3 4">
    <name type="scientific">Shewanella algicola</name>
    <dbReference type="NCBI Taxonomy" id="640633"/>
    <lineage>
        <taxon>Bacteria</taxon>
        <taxon>Pseudomonadati</taxon>
        <taxon>Pseudomonadota</taxon>
        <taxon>Gammaproteobacteria</taxon>
        <taxon>Alteromonadales</taxon>
        <taxon>Shewanellaceae</taxon>
        <taxon>Shewanella</taxon>
    </lineage>
</organism>
<dbReference type="InterPro" id="IPR036440">
    <property type="entry name" value="Peptidase_C15-like_sf"/>
</dbReference>
<evidence type="ECO:0000256" key="2">
    <source>
        <dbReference type="SAM" id="SignalP"/>
    </source>
</evidence>
<dbReference type="AlphaFoldDB" id="A0A9X1ZHE5"/>
<gene>
    <name evidence="3" type="ORF">L2749_16940</name>
</gene>
<evidence type="ECO:0000313" key="3">
    <source>
        <dbReference type="EMBL" id="MCL1106918.1"/>
    </source>
</evidence>
<dbReference type="Proteomes" id="UP001139408">
    <property type="component" value="Unassembled WGS sequence"/>
</dbReference>
<feature type="signal peptide" evidence="2">
    <location>
        <begin position="1"/>
        <end position="24"/>
    </location>
</feature>
<reference evidence="3" key="1">
    <citation type="submission" date="2022-01" db="EMBL/GenBank/DDBJ databases">
        <title>Whole genome-based taxonomy of the Shewanellaceae.</title>
        <authorList>
            <person name="Martin-Rodriguez A.J."/>
        </authorList>
    </citation>
    <scope>NUCLEOTIDE SEQUENCE</scope>
    <source>
        <strain evidence="3">DSM 23803</strain>
    </source>
</reference>
<accession>A0A9X1ZHE5</accession>
<feature type="coiled-coil region" evidence="1">
    <location>
        <begin position="47"/>
        <end position="74"/>
    </location>
</feature>
<sequence length="394" mass="43985">MIKCNTLVVLSSLALLTFSNSVISGQLPKNIEEMRVSKAGQTLPQVVNRYQAINDTLEVKLQRATDELSVTEMAAQQGHRLWQQAVRDVQSGYHDDRSLYWSRLNMRNTLKQDKVGFNIADWQREILVKTVEKSSRGFSDIEFDPNTQINILLTGFDPFFLDRNIGQSNPSGLAALTLDGYRFTVNGKTAQIETVMIPVRFSDFDNGIIESLLTPFYRENSLDMVFTVSMGRENFDIERFPARNRSADAPDNLNVLTGASFKHPKSPLFTSGTSSDGKLNGPEFVEFSLPVELMQAVKGHWTVNDNHQVRTLSRGQFLASSLAELQNEISVEGSGGGYLSNEISYRSILLRDQFNLTLPVGHIHTPRIKGYDAQVESDIVEQIKAMIAAAATSL</sequence>
<dbReference type="SUPFAM" id="SSF53182">
    <property type="entry name" value="Pyrrolidone carboxyl peptidase (pyroglutamate aminopeptidase)"/>
    <property type="match status" value="1"/>
</dbReference>
<keyword evidence="2" id="KW-0732">Signal</keyword>
<evidence type="ECO:0000313" key="4">
    <source>
        <dbReference type="Proteomes" id="UP001139408"/>
    </source>
</evidence>
<evidence type="ECO:0008006" key="5">
    <source>
        <dbReference type="Google" id="ProtNLM"/>
    </source>
</evidence>
<protein>
    <recommendedName>
        <fullName evidence="5">Pyrrolidone-carboxylate peptidase</fullName>
    </recommendedName>
</protein>
<name>A0A9X1ZHE5_9GAMM</name>
<feature type="chain" id="PRO_5040848918" description="Pyrrolidone-carboxylate peptidase" evidence="2">
    <location>
        <begin position="25"/>
        <end position="394"/>
    </location>
</feature>
<proteinExistence type="predicted"/>
<keyword evidence="4" id="KW-1185">Reference proteome</keyword>
<dbReference type="Gene3D" id="3.40.630.20">
    <property type="entry name" value="Peptidase C15, pyroglutamyl peptidase I-like"/>
    <property type="match status" value="1"/>
</dbReference>
<evidence type="ECO:0000256" key="1">
    <source>
        <dbReference type="SAM" id="Coils"/>
    </source>
</evidence>